<proteinExistence type="predicted"/>
<dbReference type="Gene3D" id="2.120.10.70">
    <property type="entry name" value="Fucose-specific lectin"/>
    <property type="match status" value="1"/>
</dbReference>
<gene>
    <name evidence="1" type="ORF">ALECFALPRED_000176</name>
</gene>
<evidence type="ECO:0000313" key="1">
    <source>
        <dbReference type="EMBL" id="CAF9905194.1"/>
    </source>
</evidence>
<evidence type="ECO:0000313" key="2">
    <source>
        <dbReference type="Proteomes" id="UP000664203"/>
    </source>
</evidence>
<accession>A0A8H3EES3</accession>
<sequence>MDRQYSTLEVINHDEAARAPERDYDATAFELDASASAPQDNTGVIRRVVRTASNSQWSTSANLSVNSNAKNYTPLAVLVGDACSGCERQVTLYYVSESNVLNSSSYQSGSWVLDTSLGGLSSGNYYTKVDTRSLSITSTGRSSDTGFLTDSALLYYENPTGGVSALLQHGHEWVDVTSQGSQSLPDEFRNAPGFNSSKTLYNSEDVNAILSPPFTSGANWTGYFIGALFYSPPNASSVKGVSGDSIVSAGYEISPSGPGNFSTPGNFSALFSSLEYFSDTSIQQSDIAMFGLSLAIWINGTRPALMNGNPNEIGTPDNAFPFSRLASVSLADQSATFLYHQINGTTLAEEQWDASLNAWIPSVYIILSDS</sequence>
<organism evidence="1 2">
    <name type="scientific">Alectoria fallacina</name>
    <dbReference type="NCBI Taxonomy" id="1903189"/>
    <lineage>
        <taxon>Eukaryota</taxon>
        <taxon>Fungi</taxon>
        <taxon>Dikarya</taxon>
        <taxon>Ascomycota</taxon>
        <taxon>Pezizomycotina</taxon>
        <taxon>Lecanoromycetes</taxon>
        <taxon>OSLEUM clade</taxon>
        <taxon>Lecanoromycetidae</taxon>
        <taxon>Lecanorales</taxon>
        <taxon>Lecanorineae</taxon>
        <taxon>Parmeliaceae</taxon>
        <taxon>Alectoria</taxon>
    </lineage>
</organism>
<keyword evidence="2" id="KW-1185">Reference proteome</keyword>
<reference evidence="1" key="1">
    <citation type="submission" date="2021-03" db="EMBL/GenBank/DDBJ databases">
        <authorList>
            <person name="Tagirdzhanova G."/>
        </authorList>
    </citation>
    <scope>NUCLEOTIDE SEQUENCE</scope>
</reference>
<dbReference type="EMBL" id="CAJPDR010000010">
    <property type="protein sequence ID" value="CAF9905194.1"/>
    <property type="molecule type" value="Genomic_DNA"/>
</dbReference>
<dbReference type="AlphaFoldDB" id="A0A8H3EES3"/>
<name>A0A8H3EES3_9LECA</name>
<comment type="caution">
    <text evidence="1">The sequence shown here is derived from an EMBL/GenBank/DDBJ whole genome shotgun (WGS) entry which is preliminary data.</text>
</comment>
<protein>
    <submittedName>
        <fullName evidence="1">Uncharacterized protein</fullName>
    </submittedName>
</protein>
<dbReference type="OrthoDB" id="5429992at2759"/>
<dbReference type="Proteomes" id="UP000664203">
    <property type="component" value="Unassembled WGS sequence"/>
</dbReference>